<keyword evidence="3" id="KW-1185">Reference proteome</keyword>
<sequence>MNCRNLLVALCLCCTHTLIAQDIHLSQFYETPILRNPALIGLFHGDYRVQAVYRNQWNSVTIPYQTGTLSGELKFPVGSSDDFVTAGVQFTYDRAGTARLQSVQFLPAVNYHKSLSQDRSMFLSVGFTGGIVQRQFDQTKMTFNNQYTGGQYDPTAPTGEEGRLALRGYSYMDAGAGISFNSSLGEDEEITYYLGAAIFHFNRPKLSFYKDGTVALDPKFTVNAGITFPLQERLKLIAQYNQIHMGNYSEYLGGALLGYSLYDDGLESTKAFYIGAYMRYQDAIIPSFRLDMEKYEVGITYDANISGLKTATNGVGGFELSLVFKGFLNGRNSTLDAVHCPRF</sequence>
<dbReference type="EMBL" id="JAICCF010000002">
    <property type="protein sequence ID" value="MBW8685402.1"/>
    <property type="molecule type" value="Genomic_DNA"/>
</dbReference>
<dbReference type="Proteomes" id="UP000812961">
    <property type="component" value="Unassembled WGS sequence"/>
</dbReference>
<dbReference type="NCBIfam" id="TIGR03519">
    <property type="entry name" value="T9SS_PorP_fam"/>
    <property type="match status" value="1"/>
</dbReference>
<evidence type="ECO:0000256" key="1">
    <source>
        <dbReference type="SAM" id="SignalP"/>
    </source>
</evidence>
<dbReference type="InterPro" id="IPR019861">
    <property type="entry name" value="PorP/SprF_Bacteroidetes"/>
</dbReference>
<keyword evidence="1" id="KW-0732">Signal</keyword>
<evidence type="ECO:0000313" key="2">
    <source>
        <dbReference type="EMBL" id="MBW8685402.1"/>
    </source>
</evidence>
<proteinExistence type="predicted"/>
<reference evidence="2 3" key="1">
    <citation type="submission" date="2021-08" db="EMBL/GenBank/DDBJ databases">
        <title>The genome sequence of Chitinophaga sp. B61.</title>
        <authorList>
            <person name="Zhang X."/>
        </authorList>
    </citation>
    <scope>NUCLEOTIDE SEQUENCE [LARGE SCALE GENOMIC DNA]</scope>
    <source>
        <strain evidence="2 3">B61</strain>
    </source>
</reference>
<name>A0ABS7GCK7_9BACT</name>
<protein>
    <submittedName>
        <fullName evidence="2">PorP/SprF family type IX secretion system membrane protein</fullName>
    </submittedName>
</protein>
<evidence type="ECO:0000313" key="3">
    <source>
        <dbReference type="Proteomes" id="UP000812961"/>
    </source>
</evidence>
<feature type="chain" id="PRO_5046465617" evidence="1">
    <location>
        <begin position="21"/>
        <end position="343"/>
    </location>
</feature>
<accession>A0ABS7GCK7</accession>
<dbReference type="Pfam" id="PF11751">
    <property type="entry name" value="PorP_SprF"/>
    <property type="match status" value="1"/>
</dbReference>
<dbReference type="RefSeq" id="WP_220250659.1">
    <property type="nucleotide sequence ID" value="NZ_JAICCF010000002.1"/>
</dbReference>
<gene>
    <name evidence="2" type="ORF">K1Y79_13775</name>
</gene>
<organism evidence="2 3">
    <name type="scientific">Chitinophaga rhizophila</name>
    <dbReference type="NCBI Taxonomy" id="2866212"/>
    <lineage>
        <taxon>Bacteria</taxon>
        <taxon>Pseudomonadati</taxon>
        <taxon>Bacteroidota</taxon>
        <taxon>Chitinophagia</taxon>
        <taxon>Chitinophagales</taxon>
        <taxon>Chitinophagaceae</taxon>
        <taxon>Chitinophaga</taxon>
    </lineage>
</organism>
<feature type="signal peptide" evidence="1">
    <location>
        <begin position="1"/>
        <end position="20"/>
    </location>
</feature>
<comment type="caution">
    <text evidence="2">The sequence shown here is derived from an EMBL/GenBank/DDBJ whole genome shotgun (WGS) entry which is preliminary data.</text>
</comment>